<keyword evidence="3 4" id="KW-0539">Nucleus</keyword>
<protein>
    <recommendedName>
        <fullName evidence="7">Homeobox domain-containing protein</fullName>
    </recommendedName>
</protein>
<evidence type="ECO:0000256" key="2">
    <source>
        <dbReference type="ARBA" id="ARBA00023155"/>
    </source>
</evidence>
<evidence type="ECO:0000313" key="9">
    <source>
        <dbReference type="Proteomes" id="UP000751190"/>
    </source>
</evidence>
<dbReference type="InterPro" id="IPR009057">
    <property type="entry name" value="Homeodomain-like_sf"/>
</dbReference>
<feature type="region of interest" description="Disordered" evidence="6">
    <location>
        <begin position="1"/>
        <end position="67"/>
    </location>
</feature>
<gene>
    <name evidence="8" type="ORF">KFE25_010709</name>
</gene>
<evidence type="ECO:0000256" key="3">
    <source>
        <dbReference type="ARBA" id="ARBA00023242"/>
    </source>
</evidence>
<dbReference type="OrthoDB" id="6159439at2759"/>
<organism evidence="8 9">
    <name type="scientific">Diacronema lutheri</name>
    <name type="common">Unicellular marine alga</name>
    <name type="synonym">Monochrysis lutheri</name>
    <dbReference type="NCBI Taxonomy" id="2081491"/>
    <lineage>
        <taxon>Eukaryota</taxon>
        <taxon>Haptista</taxon>
        <taxon>Haptophyta</taxon>
        <taxon>Pavlovophyceae</taxon>
        <taxon>Pavlovales</taxon>
        <taxon>Pavlovaceae</taxon>
        <taxon>Diacronema</taxon>
    </lineage>
</organism>
<feature type="region of interest" description="Disordered" evidence="6">
    <location>
        <begin position="152"/>
        <end position="175"/>
    </location>
</feature>
<dbReference type="Pfam" id="PF00046">
    <property type="entry name" value="Homeodomain"/>
    <property type="match status" value="1"/>
</dbReference>
<evidence type="ECO:0000256" key="6">
    <source>
        <dbReference type="SAM" id="MobiDB-lite"/>
    </source>
</evidence>
<sequence>MAECDGGGREGGTAEGAHEGDRAPSSAGAEASASVTSAPDDDGAPDVDEDHVGATGDTPAAATRRKGRRTFDPNVLALLKEIFAANPSPSAQMQAMIAESLGMTLRSVQIWFQNRRRRLKRKAPDGLADGMAGEGSSPRAFHAELGAHGDEYGAHFGGAAPPPSAPRVDAYPAPRRTSSCIPAQLAACLAAEVAANRMMLANAPFNSRSHMRPAQPQPWPAGAQPQPPSPQLTLRHQQPQPQPQPQPPQPQPLGYGPSCFYPQQQQPPSPHGAAPMHTMASAAPVPQSVDGRPVLAAEPGNAYQAHVRARACADGGCCAPYGIGTSSCCGYVDTPYYPGAHPSFARQLPQQPLKYYPVDAHSYGAYAHAAHFSAAMAPQPPMPHGYPTACAPMLPPCAWDAHGPTCAEPSPCCYAPPCARYAPPYGAQPPPLAAQQAAAGAPAGFAPCFAQPPGDELPLPP</sequence>
<dbReference type="GO" id="GO:0005634">
    <property type="term" value="C:nucleus"/>
    <property type="evidence" value="ECO:0007669"/>
    <property type="project" value="UniProtKB-SubCell"/>
</dbReference>
<proteinExistence type="predicted"/>
<dbReference type="SMART" id="SM00389">
    <property type="entry name" value="HOX"/>
    <property type="match status" value="1"/>
</dbReference>
<reference evidence="8" key="1">
    <citation type="submission" date="2021-05" db="EMBL/GenBank/DDBJ databases">
        <title>The genome of the haptophyte Pavlova lutheri (Diacronema luteri, Pavlovales) - a model for lipid biosynthesis in eukaryotic algae.</title>
        <authorList>
            <person name="Hulatt C.J."/>
            <person name="Posewitz M.C."/>
        </authorList>
    </citation>
    <scope>NUCLEOTIDE SEQUENCE</scope>
    <source>
        <strain evidence="8">NIVA-4/92</strain>
    </source>
</reference>
<comment type="subcellular location">
    <subcellularLocation>
        <location evidence="4 5">Nucleus</location>
    </subcellularLocation>
</comment>
<dbReference type="GO" id="GO:0000978">
    <property type="term" value="F:RNA polymerase II cis-regulatory region sequence-specific DNA binding"/>
    <property type="evidence" value="ECO:0007669"/>
    <property type="project" value="TreeGrafter"/>
</dbReference>
<feature type="DNA-binding region" description="Homeobox" evidence="4">
    <location>
        <begin position="64"/>
        <end position="123"/>
    </location>
</feature>
<evidence type="ECO:0000256" key="1">
    <source>
        <dbReference type="ARBA" id="ARBA00023125"/>
    </source>
</evidence>
<dbReference type="PROSITE" id="PS00027">
    <property type="entry name" value="HOMEOBOX_1"/>
    <property type="match status" value="1"/>
</dbReference>
<dbReference type="PANTHER" id="PTHR11636">
    <property type="entry name" value="POU DOMAIN"/>
    <property type="match status" value="1"/>
</dbReference>
<feature type="region of interest" description="Disordered" evidence="6">
    <location>
        <begin position="121"/>
        <end position="140"/>
    </location>
</feature>
<dbReference type="Gene3D" id="1.10.10.60">
    <property type="entry name" value="Homeodomain-like"/>
    <property type="match status" value="1"/>
</dbReference>
<evidence type="ECO:0000259" key="7">
    <source>
        <dbReference type="PROSITE" id="PS50071"/>
    </source>
</evidence>
<dbReference type="SUPFAM" id="SSF46689">
    <property type="entry name" value="Homeodomain-like"/>
    <property type="match status" value="1"/>
</dbReference>
<comment type="caution">
    <text evidence="8">The sequence shown here is derived from an EMBL/GenBank/DDBJ whole genome shotgun (WGS) entry which is preliminary data.</text>
</comment>
<dbReference type="PANTHER" id="PTHR11636:SF89">
    <property type="entry name" value="POU DOMAIN PROTEIN 2, ISOFORM B-RELATED"/>
    <property type="match status" value="1"/>
</dbReference>
<feature type="domain" description="Homeobox" evidence="7">
    <location>
        <begin position="62"/>
        <end position="122"/>
    </location>
</feature>
<feature type="region of interest" description="Disordered" evidence="6">
    <location>
        <begin position="207"/>
        <end position="277"/>
    </location>
</feature>
<feature type="compositionally biased region" description="Acidic residues" evidence="6">
    <location>
        <begin position="39"/>
        <end position="49"/>
    </location>
</feature>
<dbReference type="InterPro" id="IPR001356">
    <property type="entry name" value="HD"/>
</dbReference>
<evidence type="ECO:0000313" key="8">
    <source>
        <dbReference type="EMBL" id="KAG8460958.1"/>
    </source>
</evidence>
<name>A0A8J6CAZ2_DIALT</name>
<keyword evidence="1 4" id="KW-0238">DNA-binding</keyword>
<evidence type="ECO:0000256" key="4">
    <source>
        <dbReference type="PROSITE-ProRule" id="PRU00108"/>
    </source>
</evidence>
<evidence type="ECO:0000256" key="5">
    <source>
        <dbReference type="RuleBase" id="RU000682"/>
    </source>
</evidence>
<dbReference type="EMBL" id="JAGTXO010000029">
    <property type="protein sequence ID" value="KAG8460958.1"/>
    <property type="molecule type" value="Genomic_DNA"/>
</dbReference>
<dbReference type="AlphaFoldDB" id="A0A8J6CAZ2"/>
<feature type="compositionally biased region" description="Pro residues" evidence="6">
    <location>
        <begin position="240"/>
        <end position="251"/>
    </location>
</feature>
<dbReference type="InterPro" id="IPR050255">
    <property type="entry name" value="POU_domain_TF"/>
</dbReference>
<dbReference type="PROSITE" id="PS50071">
    <property type="entry name" value="HOMEOBOX_2"/>
    <property type="match status" value="1"/>
</dbReference>
<keyword evidence="9" id="KW-1185">Reference proteome</keyword>
<accession>A0A8J6CAZ2</accession>
<feature type="compositionally biased region" description="Low complexity" evidence="6">
    <location>
        <begin position="23"/>
        <end position="38"/>
    </location>
</feature>
<dbReference type="GO" id="GO:0000981">
    <property type="term" value="F:DNA-binding transcription factor activity, RNA polymerase II-specific"/>
    <property type="evidence" value="ECO:0007669"/>
    <property type="project" value="InterPro"/>
</dbReference>
<dbReference type="InterPro" id="IPR017970">
    <property type="entry name" value="Homeobox_CS"/>
</dbReference>
<keyword evidence="2 4" id="KW-0371">Homeobox</keyword>
<dbReference type="CDD" id="cd00086">
    <property type="entry name" value="homeodomain"/>
    <property type="match status" value="1"/>
</dbReference>
<dbReference type="OMA" id="ASYSMSY"/>
<dbReference type="Proteomes" id="UP000751190">
    <property type="component" value="Unassembled WGS sequence"/>
</dbReference>
<feature type="compositionally biased region" description="Pro residues" evidence="6">
    <location>
        <begin position="215"/>
        <end position="230"/>
    </location>
</feature>